<dbReference type="STRING" id="1798705.A2563_04885"/>
<dbReference type="SUPFAM" id="SSF53448">
    <property type="entry name" value="Nucleotide-diphospho-sugar transferases"/>
    <property type="match status" value="1"/>
</dbReference>
<dbReference type="InterPro" id="IPR050486">
    <property type="entry name" value="Mannose-1P_guanyltransferase"/>
</dbReference>
<comment type="caution">
    <text evidence="2">The sequence shown here is derived from an EMBL/GenBank/DDBJ whole genome shotgun (WGS) entry which is preliminary data.</text>
</comment>
<feature type="domain" description="Nucleotidyl transferase" evidence="1">
    <location>
        <begin position="3"/>
        <end position="220"/>
    </location>
</feature>
<dbReference type="EMBL" id="MFRA01000006">
    <property type="protein sequence ID" value="OGH92291.1"/>
    <property type="molecule type" value="Genomic_DNA"/>
</dbReference>
<dbReference type="AlphaFoldDB" id="A0A1F6P7Y4"/>
<evidence type="ECO:0000313" key="3">
    <source>
        <dbReference type="Proteomes" id="UP000176634"/>
    </source>
</evidence>
<evidence type="ECO:0000259" key="1">
    <source>
        <dbReference type="Pfam" id="PF00483"/>
    </source>
</evidence>
<reference evidence="2 3" key="1">
    <citation type="journal article" date="2016" name="Nat. Commun.">
        <title>Thousands of microbial genomes shed light on interconnected biogeochemical processes in an aquifer system.</title>
        <authorList>
            <person name="Anantharaman K."/>
            <person name="Brown C.T."/>
            <person name="Hug L.A."/>
            <person name="Sharon I."/>
            <person name="Castelle C.J."/>
            <person name="Probst A.J."/>
            <person name="Thomas B.C."/>
            <person name="Singh A."/>
            <person name="Wilkins M.J."/>
            <person name="Karaoz U."/>
            <person name="Brodie E.L."/>
            <person name="Williams K.H."/>
            <person name="Hubbard S.S."/>
            <person name="Banfield J.F."/>
        </authorList>
    </citation>
    <scope>NUCLEOTIDE SEQUENCE [LARGE SCALE GENOMIC DNA]</scope>
</reference>
<name>A0A1F6P7Y4_9BACT</name>
<dbReference type="InterPro" id="IPR029044">
    <property type="entry name" value="Nucleotide-diphossugar_trans"/>
</dbReference>
<gene>
    <name evidence="2" type="ORF">A2563_04885</name>
</gene>
<dbReference type="PANTHER" id="PTHR22572">
    <property type="entry name" value="SUGAR-1-PHOSPHATE GUANYL TRANSFERASE"/>
    <property type="match status" value="1"/>
</dbReference>
<evidence type="ECO:0000313" key="2">
    <source>
        <dbReference type="EMBL" id="OGH92291.1"/>
    </source>
</evidence>
<dbReference type="InterPro" id="IPR005835">
    <property type="entry name" value="NTP_transferase_dom"/>
</dbReference>
<accession>A0A1F6P7Y4</accession>
<proteinExistence type="predicted"/>
<sequence>MNAIILCGGLSTRLGEITKSIPKILLEVKGKTVLDWQLEKLKKIGITEVVLAAGHLAEILHQNIGLHRDGLDLVYAIEEEKLGTGGAIKHAWGYVSKPEEPVVILNGDILASVNLADMVKYLSPASDGMILGALVDDAASYGTLEYDSRFHLKNFKEKAGIHLPGHINGGIYIFNPQTKEYFPAEKSFSIEYDVFPKMKDLYVHQSNDAWVDIGVPERLEWARANWKE</sequence>
<dbReference type="Gene3D" id="3.90.550.10">
    <property type="entry name" value="Spore Coat Polysaccharide Biosynthesis Protein SpsA, Chain A"/>
    <property type="match status" value="1"/>
</dbReference>
<organism evidence="2 3">
    <name type="scientific">Candidatus Magasanikbacteria bacterium RIFOXYD1_FULL_40_23</name>
    <dbReference type="NCBI Taxonomy" id="1798705"/>
    <lineage>
        <taxon>Bacteria</taxon>
        <taxon>Candidatus Magasanikiibacteriota</taxon>
    </lineage>
</organism>
<dbReference type="Proteomes" id="UP000176634">
    <property type="component" value="Unassembled WGS sequence"/>
</dbReference>
<protein>
    <recommendedName>
        <fullName evidence="1">Nucleotidyl transferase domain-containing protein</fullName>
    </recommendedName>
</protein>
<dbReference type="Pfam" id="PF00483">
    <property type="entry name" value="NTP_transferase"/>
    <property type="match status" value="1"/>
</dbReference>